<gene>
    <name evidence="1" type="ORF">METZ01_LOCUS353601</name>
</gene>
<dbReference type="EMBL" id="UINC01123939">
    <property type="protein sequence ID" value="SVD00747.1"/>
    <property type="molecule type" value="Genomic_DNA"/>
</dbReference>
<protein>
    <submittedName>
        <fullName evidence="1">Uncharacterized protein</fullName>
    </submittedName>
</protein>
<name>A0A382RUL0_9ZZZZ</name>
<dbReference type="AlphaFoldDB" id="A0A382RUL0"/>
<sequence length="205" mass="23608">MKAIDLSTFQSSISLDGKVRYHSVSGYTLLYRGQEFIASVLNQDYGYEFLINGNKGILGLASYPNGEWIETDVKIIYANNEDSGHFKKEYVEGDPVYLDIPVIVDICDRCSGKGTMGNPSLNGTTTEWWQEHGGPDWQDDLDEYIHGDMYDVKCEYRCDNGKAWTINWPQIMDYSIGDPEKWNEFASKLWDRLEGWHINKSELYQ</sequence>
<evidence type="ECO:0000313" key="1">
    <source>
        <dbReference type="EMBL" id="SVD00747.1"/>
    </source>
</evidence>
<accession>A0A382RUL0</accession>
<organism evidence="1">
    <name type="scientific">marine metagenome</name>
    <dbReference type="NCBI Taxonomy" id="408172"/>
    <lineage>
        <taxon>unclassified sequences</taxon>
        <taxon>metagenomes</taxon>
        <taxon>ecological metagenomes</taxon>
    </lineage>
</organism>
<feature type="non-terminal residue" evidence="1">
    <location>
        <position position="205"/>
    </location>
</feature>
<proteinExistence type="predicted"/>
<reference evidence="1" key="1">
    <citation type="submission" date="2018-05" db="EMBL/GenBank/DDBJ databases">
        <authorList>
            <person name="Lanie J.A."/>
            <person name="Ng W.-L."/>
            <person name="Kazmierczak K.M."/>
            <person name="Andrzejewski T.M."/>
            <person name="Davidsen T.M."/>
            <person name="Wayne K.J."/>
            <person name="Tettelin H."/>
            <person name="Glass J.I."/>
            <person name="Rusch D."/>
            <person name="Podicherti R."/>
            <person name="Tsui H.-C.T."/>
            <person name="Winkler M.E."/>
        </authorList>
    </citation>
    <scope>NUCLEOTIDE SEQUENCE</scope>
</reference>